<protein>
    <submittedName>
        <fullName evidence="1">Uncharacterized protein</fullName>
    </submittedName>
</protein>
<reference evidence="1 2" key="1">
    <citation type="submission" date="2019-12" db="EMBL/GenBank/DDBJ databases">
        <authorList>
            <person name="Alioto T."/>
            <person name="Alioto T."/>
            <person name="Gomez Garrido J."/>
        </authorList>
    </citation>
    <scope>NUCLEOTIDE SEQUENCE [LARGE SCALE GENOMIC DNA]</scope>
</reference>
<dbReference type="Proteomes" id="UP000594638">
    <property type="component" value="Unassembled WGS sequence"/>
</dbReference>
<sequence length="69" mass="7801">IQTNCKGTLIHDWNLVVRNPENRTLSLGNDIEALLRKAKESHKSCKNAATDALRNLGLDITTYNPLQWL</sequence>
<accession>A0A8S0Q709</accession>
<organism evidence="1 2">
    <name type="scientific">Olea europaea subsp. europaea</name>
    <dbReference type="NCBI Taxonomy" id="158383"/>
    <lineage>
        <taxon>Eukaryota</taxon>
        <taxon>Viridiplantae</taxon>
        <taxon>Streptophyta</taxon>
        <taxon>Embryophyta</taxon>
        <taxon>Tracheophyta</taxon>
        <taxon>Spermatophyta</taxon>
        <taxon>Magnoliopsida</taxon>
        <taxon>eudicotyledons</taxon>
        <taxon>Gunneridae</taxon>
        <taxon>Pentapetalae</taxon>
        <taxon>asterids</taxon>
        <taxon>lamiids</taxon>
        <taxon>Lamiales</taxon>
        <taxon>Oleaceae</taxon>
        <taxon>Oleeae</taxon>
        <taxon>Olea</taxon>
    </lineage>
</organism>
<dbReference type="Gramene" id="OE9A111204T1">
    <property type="protein sequence ID" value="OE9A111204C1"/>
    <property type="gene ID" value="OE9A111204"/>
</dbReference>
<dbReference type="EMBL" id="CACTIH010000687">
    <property type="protein sequence ID" value="CAA2961972.1"/>
    <property type="molecule type" value="Genomic_DNA"/>
</dbReference>
<evidence type="ECO:0000313" key="2">
    <source>
        <dbReference type="Proteomes" id="UP000594638"/>
    </source>
</evidence>
<dbReference type="AlphaFoldDB" id="A0A8S0Q709"/>
<feature type="non-terminal residue" evidence="1">
    <location>
        <position position="1"/>
    </location>
</feature>
<proteinExistence type="predicted"/>
<comment type="caution">
    <text evidence="1">The sequence shown here is derived from an EMBL/GenBank/DDBJ whole genome shotgun (WGS) entry which is preliminary data.</text>
</comment>
<keyword evidence="2" id="KW-1185">Reference proteome</keyword>
<name>A0A8S0Q709_OLEEU</name>
<dbReference type="OrthoDB" id="449062at2759"/>
<gene>
    <name evidence="1" type="ORF">OLEA9_A111204</name>
</gene>
<evidence type="ECO:0000313" key="1">
    <source>
        <dbReference type="EMBL" id="CAA2961972.1"/>
    </source>
</evidence>